<keyword evidence="6" id="KW-0378">Hydrolase</keyword>
<dbReference type="SUPFAM" id="SSF56219">
    <property type="entry name" value="DNase I-like"/>
    <property type="match status" value="1"/>
</dbReference>
<evidence type="ECO:0000256" key="5">
    <source>
        <dbReference type="ARBA" id="ARBA00022763"/>
    </source>
</evidence>
<name>A0ABY8QZI5_9MICO</name>
<keyword evidence="8" id="KW-0234">DNA repair</keyword>
<dbReference type="GO" id="GO:0004519">
    <property type="term" value="F:endonuclease activity"/>
    <property type="evidence" value="ECO:0007669"/>
    <property type="project" value="UniProtKB-KW"/>
</dbReference>
<comment type="cofactor">
    <cofactor evidence="2">
        <name>Mg(2+)</name>
        <dbReference type="ChEBI" id="CHEBI:18420"/>
    </cofactor>
</comment>
<dbReference type="InterPro" id="IPR051547">
    <property type="entry name" value="TDP2-like"/>
</dbReference>
<keyword evidence="10" id="KW-0255">Endonuclease</keyword>
<dbReference type="PANTHER" id="PTHR15822">
    <property type="entry name" value="TRAF AND TNF RECEPTOR-ASSOCIATED PROTEIN"/>
    <property type="match status" value="1"/>
</dbReference>
<keyword evidence="5" id="KW-0227">DNA damage</keyword>
<evidence type="ECO:0000256" key="1">
    <source>
        <dbReference type="ARBA" id="ARBA00001936"/>
    </source>
</evidence>
<keyword evidence="7" id="KW-0460">Magnesium</keyword>
<evidence type="ECO:0000256" key="2">
    <source>
        <dbReference type="ARBA" id="ARBA00001946"/>
    </source>
</evidence>
<dbReference type="Gene3D" id="3.60.10.10">
    <property type="entry name" value="Endonuclease/exonuclease/phosphatase"/>
    <property type="match status" value="1"/>
</dbReference>
<keyword evidence="11" id="KW-1185">Reference proteome</keyword>
<organism evidence="10 11">
    <name type="scientific">Saxibacter everestensis</name>
    <dbReference type="NCBI Taxonomy" id="2909229"/>
    <lineage>
        <taxon>Bacteria</taxon>
        <taxon>Bacillati</taxon>
        <taxon>Actinomycetota</taxon>
        <taxon>Actinomycetes</taxon>
        <taxon>Micrococcales</taxon>
        <taxon>Brevibacteriaceae</taxon>
        <taxon>Saxibacter</taxon>
    </lineage>
</organism>
<evidence type="ECO:0000256" key="6">
    <source>
        <dbReference type="ARBA" id="ARBA00022801"/>
    </source>
</evidence>
<sequence>MPAILVGDRLDLQVMSFNLRYANAFDAQSWKKRRPVAAKLIEQESPAVIGTQEGLVDQLEQLIEDTPERFCWVGEGREGGDNGEFTAVIYDNTRVDPQSVDVFWLSETPDRAGSKSWGSRHPRMTTLVKFVDLLTGVPFTFINTHLDYRSEKARVHSVEMLLEKVREANEPTIVTGDFNVDDESPIHAQLTAHGSPLQDAWLNAAEHIGPAYGTFHAYRGLVENGKRIDWILTTDHYVPTQAAVNPFGEGGQFPSDHLPVQVLLRLRG</sequence>
<comment type="cofactor">
    <cofactor evidence="1">
        <name>Mn(2+)</name>
        <dbReference type="ChEBI" id="CHEBI:29035"/>
    </cofactor>
</comment>
<dbReference type="PANTHER" id="PTHR15822:SF4">
    <property type="entry name" value="TYROSYL-DNA PHOSPHODIESTERASE 2"/>
    <property type="match status" value="1"/>
</dbReference>
<evidence type="ECO:0000256" key="8">
    <source>
        <dbReference type="ARBA" id="ARBA00023204"/>
    </source>
</evidence>
<gene>
    <name evidence="10" type="ORF">LWF01_09030</name>
</gene>
<dbReference type="InterPro" id="IPR005135">
    <property type="entry name" value="Endo/exonuclease/phosphatase"/>
</dbReference>
<dbReference type="RefSeq" id="WP_349640684.1">
    <property type="nucleotide sequence ID" value="NZ_CP090958.1"/>
</dbReference>
<proteinExistence type="predicted"/>
<evidence type="ECO:0000256" key="7">
    <source>
        <dbReference type="ARBA" id="ARBA00022842"/>
    </source>
</evidence>
<dbReference type="EMBL" id="CP090958">
    <property type="protein sequence ID" value="WGW13861.1"/>
    <property type="molecule type" value="Genomic_DNA"/>
</dbReference>
<protein>
    <submittedName>
        <fullName evidence="10">Endonuclease/exonuclease/phosphatase family protein</fullName>
    </submittedName>
</protein>
<dbReference type="Proteomes" id="UP001209083">
    <property type="component" value="Chromosome"/>
</dbReference>
<feature type="domain" description="Endonuclease/exonuclease/phosphatase" evidence="9">
    <location>
        <begin position="15"/>
        <end position="257"/>
    </location>
</feature>
<accession>A0ABY8QZI5</accession>
<evidence type="ECO:0000256" key="3">
    <source>
        <dbReference type="ARBA" id="ARBA00022722"/>
    </source>
</evidence>
<keyword evidence="3" id="KW-0540">Nuclease</keyword>
<dbReference type="InterPro" id="IPR036691">
    <property type="entry name" value="Endo/exonu/phosph_ase_sf"/>
</dbReference>
<dbReference type="CDD" id="cd09083">
    <property type="entry name" value="EEP-1"/>
    <property type="match status" value="1"/>
</dbReference>
<evidence type="ECO:0000313" key="10">
    <source>
        <dbReference type="EMBL" id="WGW13861.1"/>
    </source>
</evidence>
<reference evidence="10 11" key="1">
    <citation type="submission" date="2023-05" db="EMBL/GenBank/DDBJ databases">
        <title>Lithophilousrod everest ZFBP1038 complete genpme.</title>
        <authorList>
            <person name="Tian M."/>
        </authorList>
    </citation>
    <scope>NUCLEOTIDE SEQUENCE [LARGE SCALE GENOMIC DNA]</scope>
    <source>
        <strain evidence="10 11">ZFBP1038</strain>
    </source>
</reference>
<keyword evidence="4" id="KW-0479">Metal-binding</keyword>
<evidence type="ECO:0000259" key="9">
    <source>
        <dbReference type="Pfam" id="PF03372"/>
    </source>
</evidence>
<evidence type="ECO:0000313" key="11">
    <source>
        <dbReference type="Proteomes" id="UP001209083"/>
    </source>
</evidence>
<evidence type="ECO:0000256" key="4">
    <source>
        <dbReference type="ARBA" id="ARBA00022723"/>
    </source>
</evidence>
<dbReference type="Pfam" id="PF03372">
    <property type="entry name" value="Exo_endo_phos"/>
    <property type="match status" value="1"/>
</dbReference>